<feature type="domain" description="Nitroreductase" evidence="4">
    <location>
        <begin position="20"/>
        <end position="71"/>
    </location>
</feature>
<dbReference type="Pfam" id="PF00881">
    <property type="entry name" value="Nitroreductase"/>
    <property type="match status" value="2"/>
</dbReference>
<dbReference type="InterPro" id="IPR029479">
    <property type="entry name" value="Nitroreductase"/>
</dbReference>
<proteinExistence type="inferred from homology"/>
<evidence type="ECO:0000259" key="4">
    <source>
        <dbReference type="Pfam" id="PF00881"/>
    </source>
</evidence>
<dbReference type="PANTHER" id="PTHR43673:SF10">
    <property type="entry name" value="NADH DEHYDROGENASE_NAD(P)H NITROREDUCTASE XCC3605-RELATED"/>
    <property type="match status" value="1"/>
</dbReference>
<dbReference type="PANTHER" id="PTHR43673">
    <property type="entry name" value="NAD(P)H NITROREDUCTASE YDGI-RELATED"/>
    <property type="match status" value="1"/>
</dbReference>
<dbReference type="EMBL" id="CP058316">
    <property type="protein sequence ID" value="QLD11588.1"/>
    <property type="molecule type" value="Genomic_DNA"/>
</dbReference>
<sequence>MSLIEDRVADTDAPVLDVLAARWSTRLYDDVAPIDEAALASALEAARWAPSAFNLQPWRFVVARRGSATHEKVVSTLVDFNKAWAGPAGALIVFVAQTENDGKPVPTALYDLGQAAAHFTVQAHADGLYTHQMTGFDASALADVLGIESPLVPLTVMAVGDLGDVDGAPAAVRERELSPRTRRPVTESVVVDD</sequence>
<reference evidence="5 6" key="1">
    <citation type="submission" date="2020-06" db="EMBL/GenBank/DDBJ databases">
        <authorList>
            <person name="Jo H."/>
        </authorList>
    </citation>
    <scope>NUCLEOTIDE SEQUENCE [LARGE SCALE GENOMIC DNA]</scope>
    <source>
        <strain evidence="5 6">I46</strain>
    </source>
</reference>
<keyword evidence="2" id="KW-0560">Oxidoreductase</keyword>
<dbReference type="InterPro" id="IPR000415">
    <property type="entry name" value="Nitroreductase-like"/>
</dbReference>
<name>A0A7D5EY37_9MICO</name>
<dbReference type="CDD" id="cd02138">
    <property type="entry name" value="TdsD-like"/>
    <property type="match status" value="1"/>
</dbReference>
<dbReference type="Proteomes" id="UP000509638">
    <property type="component" value="Chromosome"/>
</dbReference>
<dbReference type="RefSeq" id="WP_178011635.1">
    <property type="nucleotide sequence ID" value="NZ_CP058316.1"/>
</dbReference>
<gene>
    <name evidence="5" type="ORF">HW566_07265</name>
</gene>
<dbReference type="Gene3D" id="3.40.109.10">
    <property type="entry name" value="NADH Oxidase"/>
    <property type="match status" value="1"/>
</dbReference>
<feature type="region of interest" description="Disordered" evidence="3">
    <location>
        <begin position="174"/>
        <end position="193"/>
    </location>
</feature>
<dbReference type="AlphaFoldDB" id="A0A7D5EY37"/>
<evidence type="ECO:0000256" key="2">
    <source>
        <dbReference type="ARBA" id="ARBA00023002"/>
    </source>
</evidence>
<protein>
    <submittedName>
        <fullName evidence="5">Nitroreductase family protein</fullName>
    </submittedName>
</protein>
<dbReference type="GO" id="GO:0016491">
    <property type="term" value="F:oxidoreductase activity"/>
    <property type="evidence" value="ECO:0007669"/>
    <property type="project" value="UniProtKB-KW"/>
</dbReference>
<evidence type="ECO:0000313" key="6">
    <source>
        <dbReference type="Proteomes" id="UP000509638"/>
    </source>
</evidence>
<comment type="similarity">
    <text evidence="1">Belongs to the nitroreductase family.</text>
</comment>
<evidence type="ECO:0000313" key="5">
    <source>
        <dbReference type="EMBL" id="QLD11588.1"/>
    </source>
</evidence>
<accession>A0A7D5EY37</accession>
<organism evidence="5 6">
    <name type="scientific">Microbacterium oleivorans</name>
    <dbReference type="NCBI Taxonomy" id="273677"/>
    <lineage>
        <taxon>Bacteria</taxon>
        <taxon>Bacillati</taxon>
        <taxon>Actinomycetota</taxon>
        <taxon>Actinomycetes</taxon>
        <taxon>Micrococcales</taxon>
        <taxon>Microbacteriaceae</taxon>
        <taxon>Microbacterium</taxon>
    </lineage>
</organism>
<evidence type="ECO:0000256" key="3">
    <source>
        <dbReference type="SAM" id="MobiDB-lite"/>
    </source>
</evidence>
<feature type="domain" description="Nitroreductase" evidence="4">
    <location>
        <begin position="78"/>
        <end position="160"/>
    </location>
</feature>
<evidence type="ECO:0000256" key="1">
    <source>
        <dbReference type="ARBA" id="ARBA00007118"/>
    </source>
</evidence>
<dbReference type="SUPFAM" id="SSF55469">
    <property type="entry name" value="FMN-dependent nitroreductase-like"/>
    <property type="match status" value="1"/>
</dbReference>